<evidence type="ECO:0000256" key="6">
    <source>
        <dbReference type="ARBA" id="ARBA00022989"/>
    </source>
</evidence>
<dbReference type="GO" id="GO:0008233">
    <property type="term" value="F:peptidase activity"/>
    <property type="evidence" value="ECO:0007669"/>
    <property type="project" value="UniProtKB-KW"/>
</dbReference>
<feature type="transmembrane region" description="Helical" evidence="8">
    <location>
        <begin position="295"/>
        <end position="315"/>
    </location>
</feature>
<evidence type="ECO:0000256" key="4">
    <source>
        <dbReference type="ARBA" id="ARBA00022801"/>
    </source>
</evidence>
<feature type="transmembrane region" description="Helical" evidence="8">
    <location>
        <begin position="321"/>
        <end position="341"/>
    </location>
</feature>
<dbReference type="Pfam" id="PF02163">
    <property type="entry name" value="Peptidase_M50"/>
    <property type="match status" value="1"/>
</dbReference>
<feature type="transmembrane region" description="Helical" evidence="8">
    <location>
        <begin position="353"/>
        <end position="371"/>
    </location>
</feature>
<evidence type="ECO:0000313" key="10">
    <source>
        <dbReference type="EMBL" id="KCZ71818.1"/>
    </source>
</evidence>
<evidence type="ECO:0000256" key="1">
    <source>
        <dbReference type="ARBA" id="ARBA00004141"/>
    </source>
</evidence>
<dbReference type="CDD" id="cd06160">
    <property type="entry name" value="S2P-M50_like_2"/>
    <property type="match status" value="1"/>
</dbReference>
<evidence type="ECO:0000256" key="7">
    <source>
        <dbReference type="ARBA" id="ARBA00023136"/>
    </source>
</evidence>
<feature type="transmembrane region" description="Helical" evidence="8">
    <location>
        <begin position="254"/>
        <end position="274"/>
    </location>
</feature>
<sequence>MHNLSRKDLDPVIQELVEKISPYFSVYGIQQQGSSIYFYGTPKENISAIEDISGSIEVSRAYQKLWTAFAEKGYQFAIKYEPEGHILIASPLKLPAERRWINVVLAIATFITTMVMGSLLFGADLRSNPYDALRGIPFTIAIMAVLGSHEAGHYIVAKKHGMRTSLPYFIPFPSLIGTMGAVIRHHGPIPDRKALFDVGVSGPLIGLFVSVIVTIIGLLQPPITQTSDGFQIYLGLPPLFEFITRIIPVAETSAIHPIAFAGWVGMLVTALNLIPAGQLDGGHVLRAMVGNRSSYVSLALPFVLLSLGAYMIFILNINGSIWIFWGLILSLFAASGHPRPLNDEDPLDRGRMALGIITFALGLLSITPVPFQV</sequence>
<keyword evidence="11" id="KW-1185">Reference proteome</keyword>
<evidence type="ECO:0000256" key="8">
    <source>
        <dbReference type="SAM" id="Phobius"/>
    </source>
</evidence>
<comment type="caution">
    <text evidence="10">The sequence shown here is derived from an EMBL/GenBank/DDBJ whole genome shotgun (WGS) entry which is preliminary data.</text>
</comment>
<dbReference type="OrthoDB" id="19110at2157"/>
<feature type="domain" description="Peptidase M50" evidence="9">
    <location>
        <begin position="138"/>
        <end position="293"/>
    </location>
</feature>
<dbReference type="GO" id="GO:0016020">
    <property type="term" value="C:membrane"/>
    <property type="evidence" value="ECO:0007669"/>
    <property type="project" value="UniProtKB-SubCell"/>
</dbReference>
<evidence type="ECO:0000313" key="11">
    <source>
        <dbReference type="Proteomes" id="UP000027153"/>
    </source>
</evidence>
<proteinExistence type="predicted"/>
<feature type="transmembrane region" description="Helical" evidence="8">
    <location>
        <begin position="230"/>
        <end position="248"/>
    </location>
</feature>
<dbReference type="PANTHER" id="PTHR31412">
    <property type="entry name" value="ZINC METALLOPROTEASE EGY1"/>
    <property type="match status" value="1"/>
</dbReference>
<name>A0A062V5E6_9EURY</name>
<dbReference type="EMBL" id="JMIY01000004">
    <property type="protein sequence ID" value="KCZ71818.1"/>
    <property type="molecule type" value="Genomic_DNA"/>
</dbReference>
<dbReference type="Proteomes" id="UP000027153">
    <property type="component" value="Unassembled WGS sequence"/>
</dbReference>
<feature type="transmembrane region" description="Helical" evidence="8">
    <location>
        <begin position="135"/>
        <end position="156"/>
    </location>
</feature>
<keyword evidence="5" id="KW-0809">Transit peptide</keyword>
<dbReference type="PANTHER" id="PTHR31412:SF0">
    <property type="entry name" value="ZINC METALLOPROTEASE EGY1, CHLOROPLASTIC-RELATED"/>
    <property type="match status" value="1"/>
</dbReference>
<dbReference type="PATRIC" id="fig|1392998.3.peg.1874"/>
<evidence type="ECO:0000256" key="3">
    <source>
        <dbReference type="ARBA" id="ARBA00022692"/>
    </source>
</evidence>
<keyword evidence="4" id="KW-0378">Hydrolase</keyword>
<keyword evidence="2 10" id="KW-0645">Protease</keyword>
<comment type="subcellular location">
    <subcellularLocation>
        <location evidence="1">Membrane</location>
        <topology evidence="1">Multi-pass membrane protein</topology>
    </subcellularLocation>
</comment>
<accession>A0A062V5E6</accession>
<dbReference type="GO" id="GO:0006508">
    <property type="term" value="P:proteolysis"/>
    <property type="evidence" value="ECO:0007669"/>
    <property type="project" value="UniProtKB-KW"/>
</dbReference>
<keyword evidence="7 8" id="KW-0472">Membrane</keyword>
<feature type="transmembrane region" description="Helical" evidence="8">
    <location>
        <begin position="100"/>
        <end position="123"/>
    </location>
</feature>
<organism evidence="10 11">
    <name type="scientific">Candidatus Methanoperedens nitratireducens</name>
    <dbReference type="NCBI Taxonomy" id="1392998"/>
    <lineage>
        <taxon>Archaea</taxon>
        <taxon>Methanobacteriati</taxon>
        <taxon>Methanobacteriota</taxon>
        <taxon>Stenosarchaea group</taxon>
        <taxon>Methanomicrobia</taxon>
        <taxon>Methanosarcinales</taxon>
        <taxon>ANME-2 cluster</taxon>
        <taxon>Candidatus Methanoperedentaceae</taxon>
        <taxon>Candidatus Methanoperedens</taxon>
    </lineage>
</organism>
<keyword evidence="6 8" id="KW-1133">Transmembrane helix</keyword>
<dbReference type="InterPro" id="IPR044838">
    <property type="entry name" value="EGY1-like"/>
</dbReference>
<dbReference type="InterPro" id="IPR008915">
    <property type="entry name" value="Peptidase_M50"/>
</dbReference>
<reference evidence="10 11" key="1">
    <citation type="journal article" date="2013" name="Nature">
        <title>Anaerobic oxidation of methane coupled to nitrate reduction in a novel archaeal lineage.</title>
        <authorList>
            <person name="Haroon M.F."/>
            <person name="Hu S."/>
            <person name="Shi Y."/>
            <person name="Imelfort M."/>
            <person name="Keller J."/>
            <person name="Hugenholtz P."/>
            <person name="Yuan Z."/>
            <person name="Tyson G.W."/>
        </authorList>
    </citation>
    <scope>NUCLEOTIDE SEQUENCE [LARGE SCALE GENOMIC DNA]</scope>
    <source>
        <strain evidence="10 11">ANME-2d</strain>
    </source>
</reference>
<feature type="transmembrane region" description="Helical" evidence="8">
    <location>
        <begin position="198"/>
        <end position="218"/>
    </location>
</feature>
<gene>
    <name evidence="10" type="ORF">ANME2D_01873</name>
</gene>
<dbReference type="AlphaFoldDB" id="A0A062V5E6"/>
<feature type="transmembrane region" description="Helical" evidence="8">
    <location>
        <begin position="168"/>
        <end position="186"/>
    </location>
</feature>
<evidence type="ECO:0000256" key="2">
    <source>
        <dbReference type="ARBA" id="ARBA00022670"/>
    </source>
</evidence>
<keyword evidence="3 8" id="KW-0812">Transmembrane</keyword>
<protein>
    <submittedName>
        <fullName evidence="10">Putative membrane-associated Zn-dependent protease</fullName>
    </submittedName>
</protein>
<evidence type="ECO:0000256" key="5">
    <source>
        <dbReference type="ARBA" id="ARBA00022946"/>
    </source>
</evidence>
<evidence type="ECO:0000259" key="9">
    <source>
        <dbReference type="Pfam" id="PF02163"/>
    </source>
</evidence>